<dbReference type="InterPro" id="IPR023210">
    <property type="entry name" value="NADP_OxRdtase_dom"/>
</dbReference>
<dbReference type="CDD" id="cd19100">
    <property type="entry name" value="AKR_unchar"/>
    <property type="match status" value="1"/>
</dbReference>
<proteinExistence type="predicted"/>
<sequence length="321" mass="35437">MRKLNRREFIGAVIGGTGAVTAGALLWDGQTTNSQHRNGDFTIDSTIKSPIDQVSLGKSGIKVSLVGIGTGSGGWARASNQTRLGQAEFTKQMRHAFDNGINFFDLADQYGSHPFFTKAMTGVGRDKYVIQTKSTSRRAKEARADIDRFLKELNTDYIDSLIIHNVTEADWTTRFQEVMEVFAEAKKAGKIRSHGVTCHSFVALEAAAASDWVQINMVRWNSRQSHMDADVKTAGSLFEKMRRKGQGMIGMKVVGQGSLVEGNDALTPDECFKFQIESGVVDAFVVGVQKIEHIDRLLKGTRTALNQVGYRTVKLAENRRT</sequence>
<dbReference type="EMBL" id="CADCUR010000044">
    <property type="protein sequence ID" value="CAA9384174.1"/>
    <property type="molecule type" value="Genomic_DNA"/>
</dbReference>
<dbReference type="InterPro" id="IPR036812">
    <property type="entry name" value="NAD(P)_OxRdtase_dom_sf"/>
</dbReference>
<name>A0A6J4NCM2_9BACT</name>
<dbReference type="AlphaFoldDB" id="A0A6J4NCM2"/>
<evidence type="ECO:0000259" key="1">
    <source>
        <dbReference type="Pfam" id="PF00248"/>
    </source>
</evidence>
<protein>
    <submittedName>
        <fullName evidence="2">Ferredoxin</fullName>
    </submittedName>
</protein>
<feature type="domain" description="NADP-dependent oxidoreductase" evidence="1">
    <location>
        <begin position="72"/>
        <end position="264"/>
    </location>
</feature>
<evidence type="ECO:0000313" key="2">
    <source>
        <dbReference type="EMBL" id="CAA9384174.1"/>
    </source>
</evidence>
<reference evidence="2" key="1">
    <citation type="submission" date="2020-02" db="EMBL/GenBank/DDBJ databases">
        <authorList>
            <person name="Meier V. D."/>
        </authorList>
    </citation>
    <scope>NUCLEOTIDE SEQUENCE</scope>
    <source>
        <strain evidence="2">AVDCRST_MAG74</strain>
    </source>
</reference>
<dbReference type="SUPFAM" id="SSF51430">
    <property type="entry name" value="NAD(P)-linked oxidoreductase"/>
    <property type="match status" value="1"/>
</dbReference>
<dbReference type="PANTHER" id="PTHR43312">
    <property type="entry name" value="D-THREO-ALDOSE 1-DEHYDROGENASE"/>
    <property type="match status" value="1"/>
</dbReference>
<dbReference type="InterPro" id="IPR053135">
    <property type="entry name" value="AKR2_Oxidoreductase"/>
</dbReference>
<dbReference type="Gene3D" id="3.20.20.100">
    <property type="entry name" value="NADP-dependent oxidoreductase domain"/>
    <property type="match status" value="1"/>
</dbReference>
<dbReference type="PANTHER" id="PTHR43312:SF1">
    <property type="entry name" value="NADP-DEPENDENT OXIDOREDUCTASE DOMAIN-CONTAINING PROTEIN"/>
    <property type="match status" value="1"/>
</dbReference>
<gene>
    <name evidence="2" type="ORF">AVDCRST_MAG74-721</name>
</gene>
<accession>A0A6J4NCM2</accession>
<dbReference type="Pfam" id="PF00248">
    <property type="entry name" value="Aldo_ket_red"/>
    <property type="match status" value="1"/>
</dbReference>
<organism evidence="2">
    <name type="scientific">uncultured Pyrinomonadaceae bacterium</name>
    <dbReference type="NCBI Taxonomy" id="2283094"/>
    <lineage>
        <taxon>Bacteria</taxon>
        <taxon>Pseudomonadati</taxon>
        <taxon>Acidobacteriota</taxon>
        <taxon>Blastocatellia</taxon>
        <taxon>Blastocatellales</taxon>
        <taxon>Pyrinomonadaceae</taxon>
        <taxon>environmental samples</taxon>
    </lineage>
</organism>